<organism evidence="8 9">
    <name type="scientific">Sphaerotilus microaerophilus</name>
    <dbReference type="NCBI Taxonomy" id="2914710"/>
    <lineage>
        <taxon>Bacteria</taxon>
        <taxon>Pseudomonadati</taxon>
        <taxon>Pseudomonadota</taxon>
        <taxon>Betaproteobacteria</taxon>
        <taxon>Burkholderiales</taxon>
        <taxon>Sphaerotilaceae</taxon>
        <taxon>Sphaerotilus</taxon>
    </lineage>
</organism>
<comment type="cofactor">
    <cofactor evidence="1">
        <name>pyrroloquinoline quinone</name>
        <dbReference type="ChEBI" id="CHEBI:58442"/>
    </cofactor>
</comment>
<gene>
    <name evidence="8" type="ORF">CATMQ487_35420</name>
</gene>
<dbReference type="InterPro" id="IPR017512">
    <property type="entry name" value="PQQ_MeOH/EtOH_DH"/>
</dbReference>
<dbReference type="InterPro" id="IPR011047">
    <property type="entry name" value="Quinoprotein_ADH-like_sf"/>
</dbReference>
<keyword evidence="3" id="KW-0479">Metal-binding</keyword>
<dbReference type="PANTHER" id="PTHR32303">
    <property type="entry name" value="QUINOPROTEIN ALCOHOL DEHYDROGENASE (CYTOCHROME C)"/>
    <property type="match status" value="1"/>
</dbReference>
<evidence type="ECO:0000256" key="5">
    <source>
        <dbReference type="ARBA" id="ARBA00023002"/>
    </source>
</evidence>
<protein>
    <submittedName>
        <fullName evidence="8">Alcohol dehydrogenase</fullName>
    </submittedName>
</protein>
<keyword evidence="6" id="KW-0732">Signal</keyword>
<dbReference type="SUPFAM" id="SSF50998">
    <property type="entry name" value="Quinoprotein alcohol dehydrogenase-like"/>
    <property type="match status" value="1"/>
</dbReference>
<dbReference type="SMART" id="SM00564">
    <property type="entry name" value="PQQ"/>
    <property type="match status" value="5"/>
</dbReference>
<dbReference type="InterPro" id="IPR018391">
    <property type="entry name" value="PQQ_b-propeller_rpt"/>
</dbReference>
<dbReference type="Pfam" id="PF01011">
    <property type="entry name" value="PQQ"/>
    <property type="match status" value="2"/>
</dbReference>
<accession>A0ABM7YQ05</accession>
<dbReference type="PANTHER" id="PTHR32303:SF20">
    <property type="entry name" value="QUINOPROTEIN ETHANOL DEHYDROGENASE"/>
    <property type="match status" value="1"/>
</dbReference>
<dbReference type="RefSeq" id="WP_251969834.1">
    <property type="nucleotide sequence ID" value="NZ_AP025730.1"/>
</dbReference>
<evidence type="ECO:0000256" key="2">
    <source>
        <dbReference type="ARBA" id="ARBA00008156"/>
    </source>
</evidence>
<evidence type="ECO:0000259" key="7">
    <source>
        <dbReference type="Pfam" id="PF01011"/>
    </source>
</evidence>
<dbReference type="EMBL" id="AP025730">
    <property type="protein sequence ID" value="BDI06572.1"/>
    <property type="molecule type" value="Genomic_DNA"/>
</dbReference>
<feature type="chain" id="PRO_5045311204" evidence="6">
    <location>
        <begin position="24"/>
        <end position="579"/>
    </location>
</feature>
<proteinExistence type="inferred from homology"/>
<feature type="signal peptide" evidence="6">
    <location>
        <begin position="1"/>
        <end position="23"/>
    </location>
</feature>
<evidence type="ECO:0000256" key="1">
    <source>
        <dbReference type="ARBA" id="ARBA00001931"/>
    </source>
</evidence>
<name>A0ABM7YQ05_9BURK</name>
<feature type="domain" description="Pyrrolo-quinoline quinone repeat" evidence="7">
    <location>
        <begin position="385"/>
        <end position="540"/>
    </location>
</feature>
<evidence type="ECO:0000256" key="6">
    <source>
        <dbReference type="SAM" id="SignalP"/>
    </source>
</evidence>
<evidence type="ECO:0000256" key="4">
    <source>
        <dbReference type="ARBA" id="ARBA00022891"/>
    </source>
</evidence>
<feature type="domain" description="Pyrrolo-quinoline quinone repeat" evidence="7">
    <location>
        <begin position="44"/>
        <end position="343"/>
    </location>
</feature>
<reference evidence="8" key="1">
    <citation type="submission" date="2022-04" db="EMBL/GenBank/DDBJ databases">
        <title>Whole genome sequence of Sphaerotilus sp. FB-5.</title>
        <authorList>
            <person name="Takeda M."/>
            <person name="Narihara S."/>
            <person name="Akimoto M."/>
            <person name="Akimoto R."/>
            <person name="Nishiyashiki S."/>
            <person name="Murakami T."/>
        </authorList>
    </citation>
    <scope>NUCLEOTIDE SEQUENCE</scope>
    <source>
        <strain evidence="8">FB-5</strain>
    </source>
</reference>
<keyword evidence="4" id="KW-0634">PQQ</keyword>
<dbReference type="InterPro" id="IPR002372">
    <property type="entry name" value="PQQ_rpt_dom"/>
</dbReference>
<keyword evidence="5" id="KW-0560">Oxidoreductase</keyword>
<evidence type="ECO:0000313" key="8">
    <source>
        <dbReference type="EMBL" id="BDI06572.1"/>
    </source>
</evidence>
<dbReference type="Gene3D" id="2.140.10.10">
    <property type="entry name" value="Quinoprotein alcohol dehydrogenase-like superfamily"/>
    <property type="match status" value="1"/>
</dbReference>
<comment type="similarity">
    <text evidence="2">Belongs to the bacterial PQQ dehydrogenase family.</text>
</comment>
<evidence type="ECO:0000256" key="3">
    <source>
        <dbReference type="ARBA" id="ARBA00022723"/>
    </source>
</evidence>
<dbReference type="Proteomes" id="UP001057498">
    <property type="component" value="Chromosome"/>
</dbReference>
<sequence>MNHRFQRLALALAAALPCLAAQAAPGPYTPVTDARLANPEPSNWLQYRGNYSGWGYSALDKIHAGNVGKLQLAWAFSTGQVDGHQSPPIVNNGSMFITTPGAQVIALDAKTGAELWRYKKELPPELMQLHPTNRGVALYGDKVYVATVDCHLVALDARTGKVVWTKAVSDWKAIHYMTLAPLAAKGKIMVGSSGGETGVRGFVAAFDAETGAEAWRTYTVPAPNEPGGHTWPGESYKNGGGSIWITGTYDPERNLAYWGTGNPAPWPTEGRKGDNLYTTSTIALDVDSGKIRGHHQYTPNDAWDWDEVSAPVLIDTEVKGRKVKAAVHAGRNGYLWMLERKDGPIDFIDAVSYVNNNVFTRIDPKTGRPTYDESKRPGLGKGMVSFCPSLWGGKDWPPEAWNPKTGLFYIPANNNLCAEMPEPEPSKYKKGDLFIGYSIEAVLGSLRYQGGNNAAAPKTVGELQAWDLKTGKLAWVTKFPTHLWAPLLTTGGNLIFAGGTNDRLFRAFDARNGKVLWEAPTPSGVTGVPSTFEVDGEQYVAVQSGWGVDAARMQAGVDTLMGKATVVPQGGTVMVYKLK</sequence>
<dbReference type="NCBIfam" id="TIGR03075">
    <property type="entry name" value="PQQ_enz_alc_DH"/>
    <property type="match status" value="1"/>
</dbReference>
<evidence type="ECO:0000313" key="9">
    <source>
        <dbReference type="Proteomes" id="UP001057498"/>
    </source>
</evidence>
<keyword evidence="9" id="KW-1185">Reference proteome</keyword>